<sequence>MLGVNWGDFFFKVKQWLIFDGVFEMAPHPMYSIGYAGYYGASLITGSYVVFFASVVAHIMQFLFLVSVENPHIEKTYEKPPSFDEVVRINKEKVSQSSELGVHIFKSTIKQKSSTPDFESTTENSIKALSKDLIGINNFSLFRSVDFLLALLIFYGFIVPLVFSFLLNGFPGVHQILLNFATVNCVFWIIVRSVGIGFVLKSQSKSQWWTKWFIKRGESSDFAFQCWKTLYNTSIVMTYTSFISIAFLAYKYSGGTPLALHIYNNEQLQDTIFRQTIGFLLLGLQIWCTNSIYESIGSFGWYYGDYFVPLTTEKSRKLIYKGIYRYLNNPDEVIGQSAFFGLSLISGSWLVFALALLLQISLWALYIIVVAPHMKKIYGEQIRTDSGVTKSLKRVIQEAKFNKIFSTEPEKENDFTNGNSKSDNTIDNDSSQFGGFWVSKKGVELEHNTKNVKKTKKPGHMYKLSTSSITDFVNETRELFKNTKEKITGNIISNDAQDIENLSCYKFNLKKDGIIPTEESNITYDLGEPIYIDWEAPETHSRKDWIGIYKITSNFFSHISTVSSKGNYVYIHPDNELLAEFIKGDCVFTGNATHIKKPTSSEGDKINEPQIKTYCGNAVFSGDALPWDEGTYEMRLHHGTTHFVIATSKPFEIKAKKPSLSDENFALEAVSETFLKILNQCLSVIVTKKTPMSNSGTEMCENCKKKCSNREELNENCLECENQLFVNTTEIIEPLKGLDDTVGIADGLDEKIAKRLAGCIKSYFNMEYSYEVLVIAAQNNMTVRDVCLHIYNGRKALDDFNRMQTMSLLSPSIPSTPKM</sequence>
<dbReference type="GO" id="GO:0032259">
    <property type="term" value="P:methylation"/>
    <property type="evidence" value="ECO:0007669"/>
    <property type="project" value="UniProtKB-KW"/>
</dbReference>
<evidence type="ECO:0000256" key="12">
    <source>
        <dbReference type="SAM" id="Phobius"/>
    </source>
</evidence>
<keyword evidence="7 12" id="KW-1133">Transmembrane helix</keyword>
<reference evidence="13 14" key="1">
    <citation type="submission" date="2017-01" db="EMBL/GenBank/DDBJ databases">
        <authorList>
            <person name="Mah S.A."/>
            <person name="Swanson W.J."/>
            <person name="Moy G.W."/>
            <person name="Vacquier V.D."/>
        </authorList>
    </citation>
    <scope>NUCLEOTIDE SEQUENCE [LARGE SCALE GENOMIC DNA]</scope>
    <source>
        <strain evidence="13 14">GSMNP</strain>
    </source>
</reference>
<evidence type="ECO:0000256" key="8">
    <source>
        <dbReference type="ARBA" id="ARBA00023098"/>
    </source>
</evidence>
<evidence type="ECO:0000256" key="10">
    <source>
        <dbReference type="ARBA" id="ARBA00023209"/>
    </source>
</evidence>
<keyword evidence="4 13" id="KW-0808">Transferase</keyword>
<feature type="transmembrane region" description="Helical" evidence="12">
    <location>
        <begin position="349"/>
        <end position="371"/>
    </location>
</feature>
<dbReference type="EMBL" id="LSSN01005946">
    <property type="protein sequence ID" value="OMJ07877.1"/>
    <property type="molecule type" value="Genomic_DNA"/>
</dbReference>
<dbReference type="AlphaFoldDB" id="A0A1R1WZW4"/>
<keyword evidence="10" id="KW-0594">Phospholipid biosynthesis</keyword>
<dbReference type="GO" id="GO:0004608">
    <property type="term" value="F:phosphatidylethanolamine N-methyltransferase activity"/>
    <property type="evidence" value="ECO:0007669"/>
    <property type="project" value="InterPro"/>
</dbReference>
<feature type="transmembrane region" description="Helical" evidence="12">
    <location>
        <begin position="176"/>
        <end position="200"/>
    </location>
</feature>
<evidence type="ECO:0000256" key="3">
    <source>
        <dbReference type="ARBA" id="ARBA00022603"/>
    </source>
</evidence>
<organism evidence="13 14">
    <name type="scientific">Smittium culicis</name>
    <dbReference type="NCBI Taxonomy" id="133412"/>
    <lineage>
        <taxon>Eukaryota</taxon>
        <taxon>Fungi</taxon>
        <taxon>Fungi incertae sedis</taxon>
        <taxon>Zoopagomycota</taxon>
        <taxon>Kickxellomycotina</taxon>
        <taxon>Harpellomycetes</taxon>
        <taxon>Harpellales</taxon>
        <taxon>Legeriomycetaceae</taxon>
        <taxon>Smittium</taxon>
    </lineage>
</organism>
<dbReference type="InterPro" id="IPR007318">
    <property type="entry name" value="Phopholipid_MeTrfase"/>
</dbReference>
<dbReference type="InterPro" id="IPR016219">
    <property type="entry name" value="Phosphatid-EA_MeTrfase_fun"/>
</dbReference>
<comment type="subcellular location">
    <subcellularLocation>
        <location evidence="1">Endomembrane system</location>
        <topology evidence="1">Multi-pass membrane protein</topology>
    </subcellularLocation>
</comment>
<dbReference type="GO" id="GO:0012505">
    <property type="term" value="C:endomembrane system"/>
    <property type="evidence" value="ECO:0007669"/>
    <property type="project" value="UniProtKB-SubCell"/>
</dbReference>
<evidence type="ECO:0000256" key="5">
    <source>
        <dbReference type="ARBA" id="ARBA00022691"/>
    </source>
</evidence>
<keyword evidence="9 12" id="KW-0472">Membrane</keyword>
<feature type="transmembrane region" description="Helical" evidence="12">
    <location>
        <begin position="147"/>
        <end position="170"/>
    </location>
</feature>
<comment type="caution">
    <text evidence="13">The sequence shown here is derived from an EMBL/GenBank/DDBJ whole genome shotgun (WGS) entry which is preliminary data.</text>
</comment>
<evidence type="ECO:0000256" key="11">
    <source>
        <dbReference type="ARBA" id="ARBA00023264"/>
    </source>
</evidence>
<feature type="transmembrane region" description="Helical" evidence="12">
    <location>
        <begin position="38"/>
        <end position="66"/>
    </location>
</feature>
<feature type="transmembrane region" description="Helical" evidence="12">
    <location>
        <begin position="230"/>
        <end position="250"/>
    </location>
</feature>
<dbReference type="STRING" id="133412.A0A1R1WZW4"/>
<evidence type="ECO:0000256" key="9">
    <source>
        <dbReference type="ARBA" id="ARBA00023136"/>
    </source>
</evidence>
<evidence type="ECO:0000256" key="4">
    <source>
        <dbReference type="ARBA" id="ARBA00022679"/>
    </source>
</evidence>
<keyword evidence="3 13" id="KW-0489">Methyltransferase</keyword>
<dbReference type="Pfam" id="PF04191">
    <property type="entry name" value="PEMT"/>
    <property type="match status" value="2"/>
</dbReference>
<protein>
    <submittedName>
        <fullName evidence="13">Phosphatidylethanolamine N-methyltransferase</fullName>
    </submittedName>
</protein>
<dbReference type="UniPathway" id="UPA00753"/>
<dbReference type="Gene3D" id="1.20.120.1630">
    <property type="match status" value="1"/>
</dbReference>
<evidence type="ECO:0000313" key="14">
    <source>
        <dbReference type="Proteomes" id="UP000187283"/>
    </source>
</evidence>
<keyword evidence="8" id="KW-0443">Lipid metabolism</keyword>
<keyword evidence="14" id="KW-1185">Reference proteome</keyword>
<dbReference type="GO" id="GO:0006656">
    <property type="term" value="P:phosphatidylcholine biosynthetic process"/>
    <property type="evidence" value="ECO:0007669"/>
    <property type="project" value="UniProtKB-UniPathway"/>
</dbReference>
<name>A0A1R1WZW4_9FUNG</name>
<dbReference type="OrthoDB" id="4583at2759"/>
<keyword evidence="5" id="KW-0949">S-adenosyl-L-methionine</keyword>
<evidence type="ECO:0000313" key="13">
    <source>
        <dbReference type="EMBL" id="OMJ07877.1"/>
    </source>
</evidence>
<accession>A0A1R1WZW4</accession>
<dbReference type="Proteomes" id="UP000187283">
    <property type="component" value="Unassembled WGS sequence"/>
</dbReference>
<gene>
    <name evidence="13" type="ORF">AYI70_g11904</name>
</gene>
<proteinExistence type="predicted"/>
<dbReference type="PANTHER" id="PTHR32138:SF0">
    <property type="entry name" value="PHOSPHATIDYLETHANOLAMINE N-METHYLTRANSFERASE"/>
    <property type="match status" value="1"/>
</dbReference>
<keyword evidence="11" id="KW-1208">Phospholipid metabolism</keyword>
<evidence type="ECO:0000256" key="1">
    <source>
        <dbReference type="ARBA" id="ARBA00004127"/>
    </source>
</evidence>
<evidence type="ECO:0000256" key="2">
    <source>
        <dbReference type="ARBA" id="ARBA00022516"/>
    </source>
</evidence>
<dbReference type="PIRSF" id="PIRSF000383">
    <property type="entry name" value="PEAMT"/>
    <property type="match status" value="1"/>
</dbReference>
<keyword evidence="2" id="KW-0444">Lipid biosynthesis</keyword>
<evidence type="ECO:0000256" key="7">
    <source>
        <dbReference type="ARBA" id="ARBA00022989"/>
    </source>
</evidence>
<evidence type="ECO:0000256" key="6">
    <source>
        <dbReference type="ARBA" id="ARBA00022692"/>
    </source>
</evidence>
<dbReference type="PANTHER" id="PTHR32138">
    <property type="entry name" value="PHOSPHATIDYLETHANOLAMINE N-METHYLTRANSFERASE"/>
    <property type="match status" value="1"/>
</dbReference>
<keyword evidence="6 12" id="KW-0812">Transmembrane</keyword>